<accession>A0A1G8K9X1</accession>
<gene>
    <name evidence="2" type="ORF">SAMN05421850_102458</name>
</gene>
<dbReference type="EMBL" id="FNEB01000002">
    <property type="protein sequence ID" value="SDI40149.1"/>
    <property type="molecule type" value="Genomic_DNA"/>
</dbReference>
<dbReference type="Proteomes" id="UP000199340">
    <property type="component" value="Unassembled WGS sequence"/>
</dbReference>
<dbReference type="GO" id="GO:0005829">
    <property type="term" value="C:cytosol"/>
    <property type="evidence" value="ECO:0007669"/>
    <property type="project" value="TreeGrafter"/>
</dbReference>
<dbReference type="InterPro" id="IPR011008">
    <property type="entry name" value="Dimeric_a/b-barrel"/>
</dbReference>
<reference evidence="2 3" key="1">
    <citation type="submission" date="2016-10" db="EMBL/GenBank/DDBJ databases">
        <authorList>
            <person name="de Groot N.N."/>
        </authorList>
    </citation>
    <scope>NUCLEOTIDE SEQUENCE [LARGE SCALE GENOMIC DNA]</scope>
    <source>
        <strain evidence="2 3">DSM 28010</strain>
    </source>
</reference>
<dbReference type="AlphaFoldDB" id="A0A1G8K9X1"/>
<keyword evidence="3" id="KW-1185">Reference proteome</keyword>
<evidence type="ECO:0000259" key="1">
    <source>
        <dbReference type="Pfam" id="PF01037"/>
    </source>
</evidence>
<dbReference type="InterPro" id="IPR019887">
    <property type="entry name" value="Tscrpt_reg_AsnC/Lrp_C"/>
</dbReference>
<name>A0A1G8K9X1_9RHOB</name>
<dbReference type="GO" id="GO:0043565">
    <property type="term" value="F:sequence-specific DNA binding"/>
    <property type="evidence" value="ECO:0007669"/>
    <property type="project" value="TreeGrafter"/>
</dbReference>
<protein>
    <submittedName>
        <fullName evidence="2">Lrp/AsnC family transcriptional regulator</fullName>
    </submittedName>
</protein>
<sequence>MTIFIGVTASRHEISWLNQFRELIEEIPEITEAYRLTGTVDYILKVVVPDVATYDRVYKQMIERLEFNQINSMISMEELKFTTAIPTSYL</sequence>
<dbReference type="GO" id="GO:0043200">
    <property type="term" value="P:response to amino acid"/>
    <property type="evidence" value="ECO:0007669"/>
    <property type="project" value="TreeGrafter"/>
</dbReference>
<evidence type="ECO:0000313" key="3">
    <source>
        <dbReference type="Proteomes" id="UP000199340"/>
    </source>
</evidence>
<dbReference type="PANTHER" id="PTHR30154">
    <property type="entry name" value="LEUCINE-RESPONSIVE REGULATORY PROTEIN"/>
    <property type="match status" value="1"/>
</dbReference>
<organism evidence="2 3">
    <name type="scientific">Lutimaribacter saemankumensis</name>
    <dbReference type="NCBI Taxonomy" id="490829"/>
    <lineage>
        <taxon>Bacteria</taxon>
        <taxon>Pseudomonadati</taxon>
        <taxon>Pseudomonadota</taxon>
        <taxon>Alphaproteobacteria</taxon>
        <taxon>Rhodobacterales</taxon>
        <taxon>Roseobacteraceae</taxon>
        <taxon>Lutimaribacter</taxon>
    </lineage>
</organism>
<feature type="domain" description="Transcription regulator AsnC/Lrp ligand binding" evidence="1">
    <location>
        <begin position="5"/>
        <end position="78"/>
    </location>
</feature>
<proteinExistence type="predicted"/>
<evidence type="ECO:0000313" key="2">
    <source>
        <dbReference type="EMBL" id="SDI40149.1"/>
    </source>
</evidence>
<dbReference type="PANTHER" id="PTHR30154:SF17">
    <property type="entry name" value="DNA-BINDING TRANSCRIPTIONAL ACTIVATOR DECR"/>
    <property type="match status" value="1"/>
</dbReference>
<dbReference type="STRING" id="490829.SAMN05421850_102458"/>
<dbReference type="Gene3D" id="3.30.70.920">
    <property type="match status" value="1"/>
</dbReference>
<dbReference type="Pfam" id="PF01037">
    <property type="entry name" value="AsnC_trans_reg"/>
    <property type="match status" value="1"/>
</dbReference>
<dbReference type="SUPFAM" id="SSF54909">
    <property type="entry name" value="Dimeric alpha+beta barrel"/>
    <property type="match status" value="1"/>
</dbReference>